<name>A0A0P1G930_9RHOB</name>
<organism evidence="1 2">
    <name type="scientific">Tropicibacter naphthalenivorans</name>
    <dbReference type="NCBI Taxonomy" id="441103"/>
    <lineage>
        <taxon>Bacteria</taxon>
        <taxon>Pseudomonadati</taxon>
        <taxon>Pseudomonadota</taxon>
        <taxon>Alphaproteobacteria</taxon>
        <taxon>Rhodobacterales</taxon>
        <taxon>Roseobacteraceae</taxon>
        <taxon>Tropicibacter</taxon>
    </lineage>
</organism>
<gene>
    <name evidence="1" type="ORF">TRN7648_01684</name>
</gene>
<evidence type="ECO:0000313" key="2">
    <source>
        <dbReference type="Proteomes" id="UP000054935"/>
    </source>
</evidence>
<protein>
    <submittedName>
        <fullName evidence="1">Uncharacterized protein</fullName>
    </submittedName>
</protein>
<keyword evidence="2" id="KW-1185">Reference proteome</keyword>
<evidence type="ECO:0000313" key="1">
    <source>
        <dbReference type="EMBL" id="CUH77911.1"/>
    </source>
</evidence>
<accession>A0A0P1G930</accession>
<dbReference type="RefSeq" id="WP_159452507.1">
    <property type="nucleotide sequence ID" value="NZ_CYSE01000003.1"/>
</dbReference>
<dbReference type="EMBL" id="CYSE01000003">
    <property type="protein sequence ID" value="CUH77911.1"/>
    <property type="molecule type" value="Genomic_DNA"/>
</dbReference>
<dbReference type="Proteomes" id="UP000054935">
    <property type="component" value="Unassembled WGS sequence"/>
</dbReference>
<proteinExistence type="predicted"/>
<dbReference type="AlphaFoldDB" id="A0A0P1G930"/>
<sequence length="48" mass="5378">MFGIYAHSFLTATRSDAVRDPREMRPGPCPGTDAALRRIEAKTEVRDD</sequence>
<reference evidence="1 2" key="1">
    <citation type="submission" date="2015-09" db="EMBL/GenBank/DDBJ databases">
        <authorList>
            <consortium name="Swine Surveillance"/>
        </authorList>
    </citation>
    <scope>NUCLEOTIDE SEQUENCE [LARGE SCALE GENOMIC DNA]</scope>
    <source>
        <strain evidence="1 2">CECT 7648</strain>
    </source>
</reference>